<dbReference type="RefSeq" id="WP_169257245.1">
    <property type="nucleotide sequence ID" value="NZ_WTVN01000029.1"/>
</dbReference>
<evidence type="ECO:0000313" key="1">
    <source>
        <dbReference type="EMBL" id="NMG45409.1"/>
    </source>
</evidence>
<dbReference type="Proteomes" id="UP000623795">
    <property type="component" value="Unassembled WGS sequence"/>
</dbReference>
<evidence type="ECO:0008006" key="3">
    <source>
        <dbReference type="Google" id="ProtNLM"/>
    </source>
</evidence>
<gene>
    <name evidence="1" type="ORF">GPA22_16965</name>
</gene>
<protein>
    <recommendedName>
        <fullName evidence="3">Nucleoside 2-deoxyribosyltransferase</fullName>
    </recommendedName>
</protein>
<evidence type="ECO:0000313" key="2">
    <source>
        <dbReference type="Proteomes" id="UP000623795"/>
    </source>
</evidence>
<name>A0ABX1Q139_9RHOO</name>
<dbReference type="EMBL" id="WTVN01000029">
    <property type="protein sequence ID" value="NMG45409.1"/>
    <property type="molecule type" value="Genomic_DNA"/>
</dbReference>
<reference evidence="1 2" key="1">
    <citation type="submission" date="2019-12" db="EMBL/GenBank/DDBJ databases">
        <title>Comparative genomics gives insights into the taxonomy of the Azoarcus-Aromatoleum group and reveals separate origins of nif in the plant-associated Azoarcus and non-plant-associated Aromatoleum sub-groups.</title>
        <authorList>
            <person name="Lafos M."/>
            <person name="Maluk M."/>
            <person name="Batista M."/>
            <person name="Junghare M."/>
            <person name="Carmona M."/>
            <person name="Faoro H."/>
            <person name="Cruz L.M."/>
            <person name="Battistoni F."/>
            <person name="De Souza E."/>
            <person name="Pedrosa F."/>
            <person name="Chen W.-M."/>
            <person name="Poole P.S."/>
            <person name="Dixon R.A."/>
            <person name="James E.K."/>
        </authorList>
    </citation>
    <scope>NUCLEOTIDE SEQUENCE [LARGE SCALE GENOMIC DNA]</scope>
    <source>
        <strain evidence="1 2">Td21</strain>
    </source>
</reference>
<dbReference type="Gene3D" id="3.40.50.450">
    <property type="match status" value="1"/>
</dbReference>
<keyword evidence="2" id="KW-1185">Reference proteome</keyword>
<sequence>MAKSRQLEPRLSAWIRERFEAGADIPEVNSNTLEEVAKILPDYKVAEKQLILLRVFERRTAFPGQAIDIHPNFDFPLAWAAGEEEFLYLLRSLIDRGLVRRTDGPSDLTDSFVFKVEITANGWDFLDQHSRPSVISDQAFVAMSFSPELKSAWENAIRPALTKAKFRPYRVDAEPHIDRIDTKIVTEIKNSKFLVADVTQQRPGVYFEAGYALGLGIPVFWCVRANDLQNVHFDTRQYNHIVWTDENDLAEQLYLFVSAVIGTGTAI</sequence>
<organism evidence="1 2">
    <name type="scientific">Aromatoleum toluvorans</name>
    <dbReference type="NCBI Taxonomy" id="92002"/>
    <lineage>
        <taxon>Bacteria</taxon>
        <taxon>Pseudomonadati</taxon>
        <taxon>Pseudomonadota</taxon>
        <taxon>Betaproteobacteria</taxon>
        <taxon>Rhodocyclales</taxon>
        <taxon>Rhodocyclaceae</taxon>
        <taxon>Aromatoleum</taxon>
    </lineage>
</organism>
<comment type="caution">
    <text evidence="1">The sequence shown here is derived from an EMBL/GenBank/DDBJ whole genome shotgun (WGS) entry which is preliminary data.</text>
</comment>
<dbReference type="SUPFAM" id="SSF52309">
    <property type="entry name" value="N-(deoxy)ribosyltransferase-like"/>
    <property type="match status" value="1"/>
</dbReference>
<accession>A0ABX1Q139</accession>
<proteinExistence type="predicted"/>